<dbReference type="GO" id="GO:0019287">
    <property type="term" value="P:isopentenyl diphosphate biosynthetic process, mevalonate pathway"/>
    <property type="evidence" value="ECO:0007669"/>
    <property type="project" value="UniProtKB-UniPathway"/>
</dbReference>
<evidence type="ECO:0000259" key="5">
    <source>
        <dbReference type="PROSITE" id="PS51387"/>
    </source>
</evidence>
<keyword evidence="3" id="KW-0274">FAD</keyword>
<dbReference type="Gene3D" id="3.40.50.300">
    <property type="entry name" value="P-loop containing nucleotide triphosphate hydrolases"/>
    <property type="match status" value="1"/>
</dbReference>
<dbReference type="InterPro" id="IPR027417">
    <property type="entry name" value="P-loop_NTPase"/>
</dbReference>
<dbReference type="AlphaFoldDB" id="A0A8H5WQ71"/>
<dbReference type="InterPro" id="IPR016169">
    <property type="entry name" value="FAD-bd_PCMH_sub2"/>
</dbReference>
<protein>
    <submittedName>
        <fullName evidence="6">Adenine phosphoribosyltransferase</fullName>
    </submittedName>
</protein>
<evidence type="ECO:0000256" key="2">
    <source>
        <dbReference type="ARBA" id="ARBA00022630"/>
    </source>
</evidence>
<dbReference type="InterPro" id="IPR016166">
    <property type="entry name" value="FAD-bd_PCMH"/>
</dbReference>
<dbReference type="UniPathway" id="UPA00057">
    <property type="reaction ID" value="UER00099"/>
</dbReference>
<dbReference type="Proteomes" id="UP000562682">
    <property type="component" value="Unassembled WGS sequence"/>
</dbReference>
<reference evidence="6 7" key="1">
    <citation type="submission" date="2020-05" db="EMBL/GenBank/DDBJ databases">
        <title>Identification and distribution of gene clusters putatively required for synthesis of sphingolipid metabolism inhibitors in phylogenetically diverse species of the filamentous fungus Fusarium.</title>
        <authorList>
            <person name="Kim H.-S."/>
            <person name="Busman M."/>
            <person name="Brown D.W."/>
            <person name="Divon H."/>
            <person name="Uhlig S."/>
            <person name="Proctor R.H."/>
        </authorList>
    </citation>
    <scope>NUCLEOTIDE SEQUENCE [LARGE SCALE GENOMIC DNA]</scope>
    <source>
        <strain evidence="6 7">NRRL 25311</strain>
    </source>
</reference>
<name>A0A8H5WQ71_9HYPO</name>
<dbReference type="InterPro" id="IPR005919">
    <property type="entry name" value="Pmev_kin_anim"/>
</dbReference>
<dbReference type="GO" id="GO:0006695">
    <property type="term" value="P:cholesterol biosynthetic process"/>
    <property type="evidence" value="ECO:0007669"/>
    <property type="project" value="InterPro"/>
</dbReference>
<dbReference type="GO" id="GO:0016491">
    <property type="term" value="F:oxidoreductase activity"/>
    <property type="evidence" value="ECO:0007669"/>
    <property type="project" value="UniProtKB-KW"/>
</dbReference>
<keyword evidence="7" id="KW-1185">Reference proteome</keyword>
<dbReference type="EMBL" id="JAAOAK010000351">
    <property type="protein sequence ID" value="KAF5671342.1"/>
    <property type="molecule type" value="Genomic_DNA"/>
</dbReference>
<dbReference type="Gene3D" id="3.30.465.10">
    <property type="match status" value="1"/>
</dbReference>
<dbReference type="PROSITE" id="PS51387">
    <property type="entry name" value="FAD_PCMH"/>
    <property type="match status" value="1"/>
</dbReference>
<evidence type="ECO:0000256" key="1">
    <source>
        <dbReference type="ARBA" id="ARBA00005466"/>
    </source>
</evidence>
<dbReference type="SUPFAM" id="SSF56176">
    <property type="entry name" value="FAD-binding/transporter-associated domain-like"/>
    <property type="match status" value="1"/>
</dbReference>
<sequence length="582" mass="64022">MGAFDKVHVVNPPQDVATEFWVVAEAGCKTEDIVRETMSVGVTVPLGSRPSVGAGLWLQGGIGNLARHCGLTCDAIVGVVMVDVISGQVLCIGYVPEQHRPPNAVRHERDEELLWALKGAGTNFGIVISVAFKSYTAQMFSVCNYGYPNGHNVEEALTNLSRDVSSRYPHDISSDYYLYCEGGQIGCGMTTFLCSLEGVSPDNSTGSPPKTVDAIELFDKEIYVSKIHQGHGGGKTSAFKRCVFLKDIANLGTMKVLVSATRDAPTPYCYLNLVHGGKAVRHVAPEDSAFGCRDRDFACVVIGVWPREYDGKPIADAVIRWAYRVVNELLPMSKGVYGADLGPDPRDRILATKAFGPNRRRLVKLKQVFDPKNILAYTCPLTLTGLPQKLVVIVTGEHGVGKDYCANIWSAVFKVYGYSSLVVSMSEATKRKHAAVKGADPDRLINDRLYKEQHRRSIIDLFKKRLSADPSATENHFLEVLEEDASDVLFITGMTDMAPRATLSHLVHDARLIVAQVQASETTRNLRSWGDENKLRTTYCEEHMGVDGIYSPNFTFDDETNGDEAVMSFAIKRLVPFMSKEL</sequence>
<keyword evidence="2" id="KW-0285">Flavoprotein</keyword>
<feature type="domain" description="FAD-binding PCMH-type" evidence="5">
    <location>
        <begin position="1"/>
        <end position="137"/>
    </location>
</feature>
<keyword evidence="4" id="KW-0560">Oxidoreductase</keyword>
<keyword evidence="6" id="KW-0328">Glycosyltransferase</keyword>
<evidence type="ECO:0000313" key="7">
    <source>
        <dbReference type="Proteomes" id="UP000562682"/>
    </source>
</evidence>
<dbReference type="GO" id="GO:0005737">
    <property type="term" value="C:cytoplasm"/>
    <property type="evidence" value="ECO:0007669"/>
    <property type="project" value="InterPro"/>
</dbReference>
<evidence type="ECO:0000313" key="6">
    <source>
        <dbReference type="EMBL" id="KAF5671342.1"/>
    </source>
</evidence>
<organism evidence="6 7">
    <name type="scientific">Fusarium denticulatum</name>
    <dbReference type="NCBI Taxonomy" id="48507"/>
    <lineage>
        <taxon>Eukaryota</taxon>
        <taxon>Fungi</taxon>
        <taxon>Dikarya</taxon>
        <taxon>Ascomycota</taxon>
        <taxon>Pezizomycotina</taxon>
        <taxon>Sordariomycetes</taxon>
        <taxon>Hypocreomycetidae</taxon>
        <taxon>Hypocreales</taxon>
        <taxon>Nectriaceae</taxon>
        <taxon>Fusarium</taxon>
        <taxon>Fusarium fujikuroi species complex</taxon>
    </lineage>
</organism>
<dbReference type="Gene3D" id="3.40.462.20">
    <property type="match status" value="1"/>
</dbReference>
<dbReference type="PANTHER" id="PTHR42973:SF25">
    <property type="entry name" value="PHOSPHOMEVALONATE KINASE"/>
    <property type="match status" value="1"/>
</dbReference>
<comment type="similarity">
    <text evidence="1">Belongs to the oxygen-dependent FAD-linked oxidoreductase family.</text>
</comment>
<dbReference type="InterPro" id="IPR050416">
    <property type="entry name" value="FAD-linked_Oxidoreductase"/>
</dbReference>
<evidence type="ECO:0000256" key="3">
    <source>
        <dbReference type="ARBA" id="ARBA00022827"/>
    </source>
</evidence>
<dbReference type="GO" id="GO:0004631">
    <property type="term" value="F:phosphomevalonate kinase activity"/>
    <property type="evidence" value="ECO:0007669"/>
    <property type="project" value="InterPro"/>
</dbReference>
<evidence type="ECO:0000256" key="4">
    <source>
        <dbReference type="ARBA" id="ARBA00023002"/>
    </source>
</evidence>
<comment type="caution">
    <text evidence="6">The sequence shown here is derived from an EMBL/GenBank/DDBJ whole genome shotgun (WGS) entry which is preliminary data.</text>
</comment>
<proteinExistence type="inferred from homology"/>
<accession>A0A8H5WQ71</accession>
<gene>
    <name evidence="6" type="ORF">FDENT_10982</name>
</gene>
<dbReference type="Pfam" id="PF04275">
    <property type="entry name" value="P-mevalo_kinase"/>
    <property type="match status" value="1"/>
</dbReference>
<dbReference type="PANTHER" id="PTHR42973">
    <property type="entry name" value="BINDING OXIDOREDUCTASE, PUTATIVE (AFU_ORTHOLOGUE AFUA_1G17690)-RELATED"/>
    <property type="match status" value="1"/>
</dbReference>
<keyword evidence="6" id="KW-0808">Transferase</keyword>
<dbReference type="GO" id="GO:0071949">
    <property type="term" value="F:FAD binding"/>
    <property type="evidence" value="ECO:0007669"/>
    <property type="project" value="InterPro"/>
</dbReference>
<dbReference type="InterPro" id="IPR036318">
    <property type="entry name" value="FAD-bd_PCMH-like_sf"/>
</dbReference>
<dbReference type="GO" id="GO:0016757">
    <property type="term" value="F:glycosyltransferase activity"/>
    <property type="evidence" value="ECO:0007669"/>
    <property type="project" value="UniProtKB-KW"/>
</dbReference>